<feature type="domain" description="Ig-like" evidence="12">
    <location>
        <begin position="4717"/>
        <end position="4806"/>
    </location>
</feature>
<feature type="domain" description="Ig-like" evidence="12">
    <location>
        <begin position="6530"/>
        <end position="6619"/>
    </location>
</feature>
<dbReference type="FunFam" id="2.60.40.10:FF:000022">
    <property type="entry name" value="Cardiac titin"/>
    <property type="match status" value="29"/>
</dbReference>
<evidence type="ECO:0000256" key="7">
    <source>
        <dbReference type="ARBA" id="ARBA00023157"/>
    </source>
</evidence>
<dbReference type="Ensembl" id="ENSPMAT00000002502.1">
    <property type="protein sequence ID" value="ENSPMAP00000002490.1"/>
    <property type="gene ID" value="ENSPMAG00000002253.1"/>
</dbReference>
<feature type="domain" description="Ig-like" evidence="12">
    <location>
        <begin position="5405"/>
        <end position="5493"/>
    </location>
</feature>
<feature type="domain" description="Ig-like" evidence="12">
    <location>
        <begin position="4343"/>
        <end position="4431"/>
    </location>
</feature>
<dbReference type="FunFam" id="2.60.40.10:FF:001272">
    <property type="entry name" value="titin isoform X1"/>
    <property type="match status" value="1"/>
</dbReference>
<dbReference type="InterPro" id="IPR013098">
    <property type="entry name" value="Ig_I-set"/>
</dbReference>
<dbReference type="GeneTree" id="ENSGT01110000267173"/>
<feature type="domain" description="Ig-like" evidence="12">
    <location>
        <begin position="6153"/>
        <end position="6241"/>
    </location>
</feature>
<name>S4RBA9_PETMA</name>
<dbReference type="InterPro" id="IPR003598">
    <property type="entry name" value="Ig_sub2"/>
</dbReference>
<evidence type="ECO:0000256" key="8">
    <source>
        <dbReference type="ARBA" id="ARBA00023242"/>
    </source>
</evidence>
<feature type="domain" description="Ig-like" evidence="12">
    <location>
        <begin position="491"/>
        <end position="583"/>
    </location>
</feature>
<keyword evidence="5" id="KW-0677">Repeat</keyword>
<feature type="domain" description="Ig-like" evidence="12">
    <location>
        <begin position="7400"/>
        <end position="7495"/>
    </location>
</feature>
<dbReference type="GO" id="GO:0003007">
    <property type="term" value="P:heart morphogenesis"/>
    <property type="evidence" value="ECO:0007669"/>
    <property type="project" value="UniProtKB-ARBA"/>
</dbReference>
<feature type="region of interest" description="Disordered" evidence="10">
    <location>
        <begin position="823"/>
        <end position="844"/>
    </location>
</feature>
<keyword evidence="11" id="KW-0472">Membrane</keyword>
<feature type="transmembrane region" description="Helical" evidence="11">
    <location>
        <begin position="2300"/>
        <end position="2323"/>
    </location>
</feature>
<feature type="domain" description="Ig-like" evidence="12">
    <location>
        <begin position="2649"/>
        <end position="2720"/>
    </location>
</feature>
<feature type="compositionally biased region" description="Low complexity" evidence="10">
    <location>
        <begin position="825"/>
        <end position="838"/>
    </location>
</feature>
<keyword evidence="11" id="KW-0812">Transmembrane</keyword>
<keyword evidence="8" id="KW-0539">Nucleus</keyword>
<feature type="compositionally biased region" description="Pro residues" evidence="10">
    <location>
        <begin position="261"/>
        <end position="270"/>
    </location>
</feature>
<feature type="domain" description="Ig-like" evidence="12">
    <location>
        <begin position="6624"/>
        <end position="6711"/>
    </location>
</feature>
<dbReference type="SMART" id="SM00409">
    <property type="entry name" value="IG"/>
    <property type="match status" value="59"/>
</dbReference>
<feature type="domain" description="Ig-like" evidence="12">
    <location>
        <begin position="6"/>
        <end position="96"/>
    </location>
</feature>
<dbReference type="Pfam" id="PF07679">
    <property type="entry name" value="I-set"/>
    <property type="match status" value="58"/>
</dbReference>
<dbReference type="PANTHER" id="PTHR47633">
    <property type="entry name" value="IMMUNOGLOBULIN"/>
    <property type="match status" value="1"/>
</dbReference>
<accession>S4RBA9</accession>
<feature type="domain" description="Ig-like" evidence="12">
    <location>
        <begin position="4529"/>
        <end position="4617"/>
    </location>
</feature>
<dbReference type="STRING" id="7757.ENSPMAP00000002490"/>
<dbReference type="InterPro" id="IPR013106">
    <property type="entry name" value="Ig_V-set"/>
</dbReference>
<feature type="transmembrane region" description="Helical" evidence="11">
    <location>
        <begin position="2257"/>
        <end position="2279"/>
    </location>
</feature>
<evidence type="ECO:0000259" key="12">
    <source>
        <dbReference type="PROSITE" id="PS50835"/>
    </source>
</evidence>
<dbReference type="FunFam" id="2.60.40.10:FF:000779">
    <property type="entry name" value="Titin b"/>
    <property type="match status" value="1"/>
</dbReference>
<feature type="domain" description="Ig-like" evidence="12">
    <location>
        <begin position="3019"/>
        <end position="3106"/>
    </location>
</feature>
<feature type="domain" description="Ig-like" evidence="12">
    <location>
        <begin position="6345"/>
        <end position="6433"/>
    </location>
</feature>
<keyword evidence="7" id="KW-1015">Disulfide bond</keyword>
<sequence>MTEKAPSFIKPLQSVVALEGSAATFEAEISGLPVPEVSWFRDGQAISSAPGVEISFSSGRATLTISAVSAAQSGKYSLRATNGSGQATSTAELLVTAQTAPPNFTQRLQSISVSQGKEVRLDVRVTGIPAATVKFFREGAEIHSSQDFRLVQDGDLYSLIIAEAYPQDSGTYSVTASNNVGRATSSAQLLVTGEEAGEVIPAKKTKTIVSIGGETTISQTRQTRVEKRVETRFEAHASGHMDIVTEGKTVTRELHHKTPPRIIPKPPSPTPQMQAVRQLSPSPVRSVRAPSPSPVRSLSPAGRGSSASPIRSVRSPVMMRKTTMQATATGEARPPWKQERQMQQQQVLQMQQQTIQIQQQTIQTQQQQTIRGYGAATVVKEGLKDTTVVEGESVRMECQVAGFPTPAIMWFREEYRIERSADFQIAFQAGVASLTIREAFAEDSGRFTCTATNEAGTVSTSSYLLVQGEESIFLEDSEASGTDTGGDGIAPYFVQKPQPQHLVEGGSVVFHCQIKGSPKPHVYWKKSGIPLTTGYRRRYKVHYNKETGECSLEISMTFSDDAGEYTCVVRNKQGDAAASARLMEDAEYEAYLQQQSTVTKDITYTTQIVRGPKEGDFAPEVTATEYEKEHAIIRKRMGPAIAEDQVKFKKRTEYHISSFEERIIREIEYRIINLTLEELLKEDGEEMAVDVPDEDAVQPAFETKIKSYRVFEGMTVTYHCKVSGSPLPKITWYKNGQRVRASERNHIESSGEGLHSLRIPLVQAEHEGVYTVLASNARGNAICSAKLFVEPAAAREAYTGIGMPPQVAKRFRKTSTKMRARIACPRDSSMSPRSPSHSPVRRLDETDESVIERLYKPVFVQKPNSVQVPEGQTARFDLKVVGRPMPDTVWFHNGHQVVNDYTHKIVIKEDGTQSLIIIPAMPADTGEWTVIAENRAGKTSITVQLIVDAKEHLSRPHFVEKLRNVSVKEGAPVQLSVKAAGNPIPDIVWLKNSEIISSQKFPNMRIEGATGESALSIDTTTQHDSAWYTSTAINKAGRDTTRCKVNVEAEAFEPEPERKMVISKGIYKLKEVTAPELEPLHLRYGQEQWEEGDLYDKEKEQKPLFKKKLTSVRLKQFGPVHFECRLTPIGDPTMVVEWLHDSKPLDAANRFRMVNEFGYCSLDYEVAYPRDSGIITCRATNKYGADQTSATLIVKDEKSLVEESQLPEGRRGIQRIQEMERQALEGGIVSVSTEGTLEKVKPEIVLFPEPARVLEGETARYRCRVTGYPQPRVSWYLNGQLIHKSKRYRLRYDGIYYLDIVDCKSYDSGEVKLLAENPEGKAEHTVKIEVQLREDFRTLLRKAPEPKPEGLAEPGKPFFEVVKVKGEQAEAAGQPVEVVKLKRTERNIHEKQTEETDELRSKFKRRTEEGYYEAITAVELKSRKKDEDYQEMLRKRREELLHWSKELPEEEVKEPLPEGKITIPTIKPEKLQFTPSMEAPKILERIQSQTVPQFGEAHFRVRVVGKPDPECQWFKNGIKLEKSERIYWYWPEDNVCELVIRDVIAEDSASVMVKAINVVGETSSHAFLLVQAKQVITFTQPLADVPAKEKDTMATFECELSEPFVKVKWFKGDQEIFSGDKYRMHSDRKVHMLSVLTIEVYDDADFTCALIEEPETKSTARLIVETAPLEFTKELEDIEVPESLGGELECVVTREDSDGKWYHKGKEIEAGAKYQFSSRRGRHTLLIRDVAKEDQGEYTFEVEGKTTVGRLKMKPRAVTLMQGLGDLSLCEGDIAQFEVRFSHPGVEGQWLKGTEEVQPSERVHIVIDKQAQQLLIEDLNKEDGGKYSFIAFEQDIKSTGKLDVKSVELLQPLKDVSVVEGTKGSMECKVSQAEVPGAKWYHNGELLKASDRVQFITKGTKQRLVLTTAFASDEGQYKIVIGRAESTCKLTVEEVKIIRGLEDKSCMETENLTFEVELSHSGVDTVWLFKDQEVKSDDKCKIEVKGKVHRLTVSNVMKDNEGEYIFSMGEKKTSGVLSVSGGAISKPLQDISVSESQVAVFECEVVNPDVLGHWLRDGKELTLTNRVHCEDDGRVRRLIVDSTTLADQAEYSYQVATSKTAAKLKVEAVKIKKTLKNQTVIETQTATFTLELSQADVKGGAWIKNGVELASGDKYEVSMDGTVHTLRVHNCNPSDESVYNFKLGKLNANARLHVEVHGYHKRCYVSRMSVVTLHCGFYLKDVSHFCNTLPPLFRKMSRDLEPGTPGAYEVENYCKTFLIFSVDSPLTGVFSIIFILQLFSQRSKVGMVSILKYIRKYVLLYIHIQLIFLMKMCCFMVTCGLLNSRVHILHHSFFSLQASASLHDIKVIITMRVREGVRSAVCKSNDPDSVTLIVTSLTFIRTNMLKFALQFFSPEFRHHFSFFFFTEWGFIDGSEHSNPGRGFKARRGIGRMQPYMDEDLHHEVLSAHTTTTSSNRPWAENMAPTFTQSLKFVSVKEGQPAVFHCRIIANPTPSITWYLNNRPLQKNSRYKVTIKSQMHDNVSSLEIEAVRQQDSGSYKVFAINSEGSAESIASLIIAMHDQHNAVPGAEDYTHVTVAEKTKAFQVRMEKILGLHTDEVQIKPLEEKEPMVIHSFERIKTLRGRYRLSFQEGTKQKPMVTMFGEMHEAPQIIKATEDMFCIEGDDAMFECLVFGDPEPSVTWAKEMGRSTMFMKAGVDISWLSTLSRASDAGDYSCVAKNVVGEVECCSALFVEMPAESSVDNKVSETPPAFLKPLTGKKVYENGTLIFVCEVVGKPPPEVLWMKDRRLIQPLSNVVMEQEGCHYILQIKDVKPTDAGVYVCEATNFIGEAKSFANVEVLPVFDRNIATSPVTQHHFIEFDVDQDDLSRSPSPQEILLEGVQNVDLANREIEQVNIDVGPSETPPRFEGRIADVAVPIGAKAVFASRILAAPAANVAWYKDDVKISSMDGHYLIANKSGYVSLEIKHVSLLDRGMYLCKAVNGAGESSCRAALNISQRFADSGDRGESALEFLITEAPPKFTQPLGTKRCAPGCDVSFECQVIGEPAPDIAWFRNDVELRGGQFDVRSMGKKQILTVKNVSKCDEGSYKCTASNSSGTAQTEATLSVGFQNKYIIYSCDIAVAKYSSHRSNIIMKSTSVFLLFDVVEPFSARVLKFGNSVTGLVKTRDTRIHASALTSTDTVQHITVQAIANTTRVRSTRASHRTGKHSVSSEKVKIKEKPPVQAKKTTPKRAKKQEGETIAFVQTVEGKQTVHSEQAETMPEVSTSTAKVRGKDVVHSVVAEERLMISSDESRELGKVEAQSVVPQPHPKSAVHSHLVESVETLPKEVSFVAEFPEMHTGHVGVEGVREVHSLVMEERQPMGADVAKPFDVLDSAVELQSHKEVAKPLAIAVVQDQASLQKEMVVQTEQAKPEKAQLVKETVLKSLLITEERKGIKGESTEEIVGVESAVNISPKKESKQDLHTMVVKGQDTLPKELGFAFEIPVEEKAESSKDLTVRQSTTGKDQWTIYHEMIGHIDKTDQAVIIQSEKQARTTLHSHVVSGEAVLPKEDLIAMVKPDSHTASSKVEKSYNQAVVSQDRQEIPADHITVLDSGYKSAQPNVLNERQSPLSLTAVSKPMQLQKEGTCSLKPDEFQAVGRKQPLYTILLSSETTEVKSLQESHTDSLAEVEAMTADFTTEPKPPVTSIRVEKTELTLESTKSLGATEVEFASGIQEGQRVGLPLFVEERQVTDEEHANEFSVKTEETLLIEKQPQSVLHLHSSKETTLLIKEDQLKDEEPKVYTLDIRTQVQDILTSIIVQKQVVMSHESVEILGGITVSEVDYKKESRFSLYTYQVTNLTATPFEFTLTLEGYEPQRAVITKEVQAALHATLQSLFPSLTAEHSDQITAPPLAERARITEEEGMSRPDDISVTTLAMNQRIDREKEAVILESPKVIVPQETPTEIPESVEKREVVAEKPTDTVPVFITQLQDATVPEGDKATFTASITHAAQVNWYHSGRPVVASAEVKCLREGDHNSLTITKASKEEHEGEYACEAINFAGKIQSTAQLNITKEEPIDPPSIIKRLEPQRVREGDPALFECQIEEVPLVNFQWFRGEVIIKTSNKYKISTENFISKLEIVDTQTAEAGEYTCKATNPAGFVSCTADLKVIEMRPPSFVKKLEPIKSFSGKAVQLIAEVSGTHPIAIVWSKDGDDISDGDSYAIRSEHNQCILAIGNVAVAHQGTYACKATNEFGSDTCSAQLSVTDKPSFSKALQPVKAAVGTPLRLECEVDDDKGVTVAWTKSGKEIRPSRKLSFTFKNKLAVLEILKSELADTGDYVCTASSEAGSESTASSVEVKADPAGLRALQPEVKEAKGLVHLDCSLKGSPVIKVTWFKNDNEVKADGRVQLSFVNNVAVLEIRDSETEDSADYTCEAQNEVGTVSCTCAVSVKEIPSFKKPLESMEVRGNSDVTLEVELDGSPPFDVKWVKNARELPKIDKYRAKLENTTATLRIGNFSAADVGQYSCKVKNNVGKDESHANIKLKEPPKFTKKFINSEVSEGSSATLNATLIGSQPMTIAWSKDKLKIAEDENHSISYKDNHAILTIVKAEKSHAGEYTCDAKNEAGAQSCSAVLSVKEPATFVDKMESVNVTVGEVAFFECRVAGSVPITVRWRKDHELLKSSKKFKMTFTNNVASLKLMSTDKFDTGEYYCEVQNDGGSSICNATLTILDRIVPPTFVRKLKNGDCVLHAKAVLECKLAGSSPLTVSWFKGVEEISDSDKFKISFEDNTAKVEILNASQVDEGTYTCKADNAAGTDSCWAKVKVMEPPSFKEVIKPQEALPGAVVSFTSVVSGTDPLSVKWFKDGTELLPSRNSRISFKNLSAVIELDKVDSTAAGEYSCQVSNAVGTETCSATLFVKEPAKFETKLQSTNVNLGDTASFNCTFTGTPEITVRWFRKDEELQDSDKFKIVTTATSSSLEVLNITSDDVKPYSCRISNEAGEDSCINSLSVQADAGEYVCTAANEAGTSSCNANLIVKERKVAPTFDQKLQPVEVTAGDPSEFECHVTGSLPIKITWSKNNKEIRSGGNYRITFLDNTPRLIVMKTDRSEGGVYTCKATNETGSDHCSTQLEVKERTIPPDFDEKLESLEVTAGLSADFECHVTGSAPFRVTWTKDNRDIRSGGNYKFTFLDNTAHLTILKADKGDIGTYTCKAANAAGSAACTADLSVKDRPVAPSFVRKLKTTDAALSSTAHLECKLSGSVPISVVWFKGSEEIAQGERYKMTFVENVATLEIQKVVASDAFSYTCKATNVSGSEASTADLKVIEPPSFTKTVESQHVVPGASVEFKSSVSGTEPLTVKWFRDDNELMSGRRCKITFLNGVATLKLDDVDAASAGVYSCQVSNAAASETCSANLTVKAERANFRRRVKDSQVSNGETAVFSTSFSGTPEIVVFWYKQNNLIEESDKYRVAISEGESTLEVLNVDKSDEGIYTCKIQNEAGEDSCLATLATLEPPNFIKGLEPTEIVVGSTVHLECQVAGTPQIRVSWYKGSQKLKSGDKCKMAFKNNLATLELRSLTKADTGDYSCKAENDFGSATSLASLSVSERKNPPYFTRKLKDWQAVEGTAATFDCRVTGTPPFSFIWYKHGVELSSGEDYVISAEENVATLDIHNVKLTHAGEYTCRVFNDVDSASCSAKLEAKDKKVPPSFEKKPDPVEVTAGESFELECLIAGSRPIRISWLKNNREIRSVGNYKLFFYDNAARLTVLKAGKEDSGTYVCKAVNEVGSDTCSAQVTVKDHAVPPTFVRQLKETDGILNAPVSLECKISGTMPISVSWYKDQEELFDSQKYKLTTSDHTVNLEILELGIADGGNYTCKVNNVAGKDSCSAILRVTIAEPPGFSKTLEYQEVLLGEYVRFQSIVTGTEPLSVKWFADSKELKPTDNCSISFRGNRALLELSQVDSASAGEFTCQVANAAGIETCSAKLFVKVSEPGSVRLECEVAGTPVIKTSWFKDDVLITSGLNRKPVQKLNLAILELRNVQYSESGEYVCKAENDIGSATSVAMLTVTERKNPPVFTRKLKDVQGVEGGAAMFDCRATGTPPFAVAWFKHGKEITPGEKYRMSFEENVVFLEILNLATNDEEEYSCTVSNDVGKISCAASLEVKERKNPPSFDQQLAPASVTAGEPADLGCHVTGSPPFKISWLKDNKEIRPGTNYKFSFVDNTPLLTILKTDKRDSGVYVCRAANEAGYDTSCAPVTIKERRVAPTFDQKLESLNVTTGERAELECHVTGSVPIKVTWAKDNREIRAAGNYRMIFMENIARLTILKVGKLDSGIYTCAASNDVGSDVTSTEITVKDQAVPPSFVRKLKKTDAILHSTAQMDCRVAGTVPILVAWSKNGVEIVDGDKYRCLFEENTASLEILKVDKSDDGSYTCTATNVAGRDSCSTTLSIIEPPSFLMKMEPQEVLSGSRATFQCAVSGTEPLLVKWYKGNQELRTDISHSISFRDSVALLIVEKVKLAFAGEYSCQVSNSAGKTSCSASLFVKEPAKFFSKPSDLDVKAGDSASFICSFVGTPKIAVNWYKEDNQIVAGHKFQVTTVEGQSTLDILATEISDSGNYTCKIQNDSGQDNCTALLKVLDPPYFVKSLEPMEGTFGTSVYFECQVAGAPEIRVTWYKGSQKLSGAKYKTMFQHNTAVLEVKNFEKADVGTYSCEAENSLGSAKTSASLAGKERKHPPSFSRMLKNMQQVIGDCAKFDARVTGTPPFHVSWFLGDSELSYSDKHVISFEDNVASLSIFSLKVSDAGEYTCKVSNEDGSISCSAKLDVTERKTKPTFDQKLEPVEAVVGDPAELECHLTGSLPIKIFWMKDKKDIRPGPNCKMTFFDNTPHLTIYKLDKSDSGEYTCKAVNDIGSDNSCTCETAIAERKVAPMFTKKPLEILDEEEGKGVKLDSRVSGSQPIAITWTKDDKDLHAHPGRELSFKNNIALMSLKSTKVSDSGLYVCKAENEAGTATFKVTLNIKERKHAPNFDKKVQSLTVVEGDTLSASCRVSGSEPLQIMWLKDRKEVQPFGKVSIAYSEGDCTLEISQVTKADAGEYTCKAVNEAGSDISKVKVTTKAPEAGKPARKTAAPVAAPTAAPAPVVVDGKIFFVEEPKNAKVEEKGTVKFTAKVGGEPIPTVKWIKGKWRQLNHGGRLTVQQKGADALLEIREATKTDAGPYRCVANNRHGEIESGISLDVEEKKAPAVEEEGFRAKLKKAPTKEKEKEEEVDILELLKNVDPKEYEKYARLYGITDYRGLLQALELLKAAKELEEGAEPTAEEKEYEEMMQLIQARLAHVEPITLVKSVEDRQVLVGNDVSFEVEVKINYPEIKLSWYRGTQKLESSDKYKIFQEGDLHHLVVTNCTLQDRGNYRVVCGPHISSAKLEVYELRLDQSLEDKQTTEGETVELTCTFSVPNLTVQWYRNSKLIQPSQKYTLEVSEKQHRLVIHNTNLEDAGQYTCRYEDIEAPAELTVEAKPLEFTKVIQTEEVRENETHTLECEVTFEDADVSWYKNDEELQEGPKYSLSSDGCAHYLTIKDVTPEDEGSYAVIARKEDRGEVKSFADLFLTPE</sequence>
<feature type="domain" description="Ig-like" evidence="12">
    <location>
        <begin position="1242"/>
        <end position="1329"/>
    </location>
</feature>
<feature type="region of interest" description="Disordered" evidence="10">
    <location>
        <begin position="3195"/>
        <end position="3237"/>
    </location>
</feature>
<evidence type="ECO:0000256" key="4">
    <source>
        <dbReference type="ARBA" id="ARBA00022490"/>
    </source>
</evidence>
<dbReference type="FunFam" id="2.60.40.10:FF:000345">
    <property type="entry name" value="Muscle M-line assembly protein unc-89"/>
    <property type="match status" value="1"/>
</dbReference>
<feature type="domain" description="Ig-like" evidence="12">
    <location>
        <begin position="5026"/>
        <end position="5116"/>
    </location>
</feature>
<feature type="domain" description="Ig-like" evidence="12">
    <location>
        <begin position="1668"/>
        <end position="1759"/>
    </location>
</feature>
<feature type="domain" description="Ig-like" evidence="12">
    <location>
        <begin position="2464"/>
        <end position="2556"/>
    </location>
</feature>
<feature type="domain" description="Ig-like" evidence="12">
    <location>
        <begin position="5786"/>
        <end position="5876"/>
    </location>
</feature>
<evidence type="ECO:0000256" key="5">
    <source>
        <dbReference type="ARBA" id="ARBA00022737"/>
    </source>
</evidence>
<evidence type="ECO:0000256" key="6">
    <source>
        <dbReference type="ARBA" id="ARBA00023054"/>
    </source>
</evidence>
<dbReference type="InterPro" id="IPR036179">
    <property type="entry name" value="Ig-like_dom_sf"/>
</dbReference>
<feature type="domain" description="Ig-like" evidence="12">
    <location>
        <begin position="2905"/>
        <end position="2996"/>
    </location>
</feature>
<evidence type="ECO:0000256" key="2">
    <source>
        <dbReference type="ARBA" id="ARBA00004496"/>
    </source>
</evidence>
<evidence type="ECO:0000256" key="10">
    <source>
        <dbReference type="SAM" id="MobiDB-lite"/>
    </source>
</evidence>
<feature type="domain" description="Ig-like" evidence="12">
    <location>
        <begin position="102"/>
        <end position="192"/>
    </location>
</feature>
<feature type="domain" description="Ig-like" evidence="12">
    <location>
        <begin position="5122"/>
        <end position="5210"/>
    </location>
</feature>
<feature type="domain" description="Ig-like" evidence="12">
    <location>
        <begin position="5594"/>
        <end position="5682"/>
    </location>
</feature>
<feature type="domain" description="Ig-like" evidence="12">
    <location>
        <begin position="4157"/>
        <end position="4247"/>
    </location>
</feature>
<feature type="domain" description="Ig-like" evidence="12">
    <location>
        <begin position="6438"/>
        <end position="6526"/>
    </location>
</feature>
<reference evidence="13" key="2">
    <citation type="submission" date="2025-09" db="UniProtKB">
        <authorList>
            <consortium name="Ensembl"/>
        </authorList>
    </citation>
    <scope>IDENTIFICATION</scope>
</reference>
<dbReference type="FunFam" id="2.60.40.10:FF:000050">
    <property type="entry name" value="Titin isoform B"/>
    <property type="match status" value="6"/>
</dbReference>
<keyword evidence="6" id="KW-0175">Coiled coil</keyword>
<evidence type="ECO:0000256" key="3">
    <source>
        <dbReference type="ARBA" id="ARBA00006692"/>
    </source>
</evidence>
<proteinExistence type="inferred from homology"/>
<feature type="domain" description="Ig-like" evidence="12">
    <location>
        <begin position="5690"/>
        <end position="5778"/>
    </location>
</feature>
<feature type="region of interest" description="Disordered" evidence="10">
    <location>
        <begin position="252"/>
        <end position="315"/>
    </location>
</feature>
<feature type="domain" description="Ig-like" evidence="12">
    <location>
        <begin position="376"/>
        <end position="459"/>
    </location>
</feature>
<dbReference type="FunFam" id="2.60.40.10:FF:000714">
    <property type="entry name" value="Titin novex-3"/>
    <property type="match status" value="3"/>
</dbReference>
<dbReference type="FunFam" id="2.60.40.10:FF:001382">
    <property type="entry name" value="titin isoform X1"/>
    <property type="match status" value="1"/>
</dbReference>
<dbReference type="PROSITE" id="PS50835">
    <property type="entry name" value="IG_LIKE"/>
    <property type="match status" value="53"/>
</dbReference>
<dbReference type="PANTHER" id="PTHR47633:SF4">
    <property type="entry name" value="MYOPALLADIN ISOFORM X1"/>
    <property type="match status" value="1"/>
</dbReference>
<feature type="domain" description="Ig-like" evidence="12">
    <location>
        <begin position="7117"/>
        <end position="7219"/>
    </location>
</feature>
<feature type="domain" description="Ig-like" evidence="12">
    <location>
        <begin position="5311"/>
        <end position="5399"/>
    </location>
</feature>
<feature type="compositionally biased region" description="Low complexity" evidence="10">
    <location>
        <begin position="279"/>
        <end position="301"/>
    </location>
</feature>
<feature type="domain" description="Ig-like" evidence="12">
    <location>
        <begin position="5881"/>
        <end position="5969"/>
    </location>
</feature>
<feature type="domain" description="Ig-like" evidence="12">
    <location>
        <begin position="6719"/>
        <end position="6807"/>
    </location>
</feature>
<dbReference type="Pfam" id="PF18362">
    <property type="entry name" value="THB"/>
    <property type="match status" value="1"/>
</dbReference>
<dbReference type="Pfam" id="PF13927">
    <property type="entry name" value="Ig_3"/>
    <property type="match status" value="1"/>
</dbReference>
<keyword evidence="9" id="KW-0393">Immunoglobulin domain</keyword>
<comment type="similarity">
    <text evidence="3">Belongs to the protein kinase superfamily. CAMK Ser/Thr protein kinase family.</text>
</comment>
<dbReference type="FunFam" id="2.60.40.10:FF:000080">
    <property type="entry name" value="Myosin light chain kinase, smooth muscle"/>
    <property type="match status" value="3"/>
</dbReference>
<feature type="domain" description="Ig-like" evidence="12">
    <location>
        <begin position="1573"/>
        <end position="1660"/>
    </location>
</feature>
<dbReference type="OMA" id="SQREVYP"/>
<dbReference type="GO" id="GO:0031672">
    <property type="term" value="C:A band"/>
    <property type="evidence" value="ECO:0007669"/>
    <property type="project" value="UniProtKB-ARBA"/>
</dbReference>
<keyword evidence="4" id="KW-0963">Cytoplasm</keyword>
<feature type="domain" description="Ig-like" evidence="12">
    <location>
        <begin position="6912"/>
        <end position="7001"/>
    </location>
</feature>
<feature type="domain" description="Ig-like" evidence="12">
    <location>
        <begin position="4903"/>
        <end position="4992"/>
    </location>
</feature>
<feature type="domain" description="Ig-like" evidence="12">
    <location>
        <begin position="3965"/>
        <end position="4054"/>
    </location>
</feature>
<protein>
    <recommendedName>
        <fullName evidence="12">Ig-like domain-containing protein</fullName>
    </recommendedName>
</protein>
<feature type="domain" description="Ig-like" evidence="12">
    <location>
        <begin position="857"/>
        <end position="942"/>
    </location>
</feature>
<feature type="domain" description="Ig-like" evidence="12">
    <location>
        <begin position="4250"/>
        <end position="4338"/>
    </location>
</feature>
<evidence type="ECO:0000256" key="1">
    <source>
        <dbReference type="ARBA" id="ARBA00004123"/>
    </source>
</evidence>
<feature type="domain" description="Ig-like" evidence="12">
    <location>
        <begin position="1845"/>
        <end position="1917"/>
    </location>
</feature>
<feature type="domain" description="Ig-like" evidence="12">
    <location>
        <begin position="1103"/>
        <end position="1193"/>
    </location>
</feature>
<dbReference type="GO" id="GO:0045989">
    <property type="term" value="P:positive regulation of striated muscle contraction"/>
    <property type="evidence" value="ECO:0007669"/>
    <property type="project" value="UniProtKB-ARBA"/>
</dbReference>
<feature type="domain" description="Ig-like" evidence="12">
    <location>
        <begin position="5218"/>
        <end position="5306"/>
    </location>
</feature>
<dbReference type="SMART" id="SM00406">
    <property type="entry name" value="IGv"/>
    <property type="match status" value="13"/>
</dbReference>
<dbReference type="InterPro" id="IPR007110">
    <property type="entry name" value="Ig-like_dom"/>
</dbReference>
<feature type="domain" description="Ig-like" evidence="12">
    <location>
        <begin position="4062"/>
        <end position="4150"/>
    </location>
</feature>
<feature type="domain" description="Ig-like" evidence="12">
    <location>
        <begin position="7009"/>
        <end position="7097"/>
    </location>
</feature>
<feature type="domain" description="Ig-like" evidence="12">
    <location>
        <begin position="6815"/>
        <end position="6906"/>
    </location>
</feature>
<dbReference type="CDD" id="cd00096">
    <property type="entry name" value="Ig"/>
    <property type="match status" value="15"/>
</dbReference>
<dbReference type="InterPro" id="IPR013783">
    <property type="entry name" value="Ig-like_fold"/>
</dbReference>
<feature type="domain" description="Ig-like" evidence="12">
    <location>
        <begin position="4436"/>
        <end position="4524"/>
    </location>
</feature>
<dbReference type="GO" id="GO:0005634">
    <property type="term" value="C:nucleus"/>
    <property type="evidence" value="ECO:0007669"/>
    <property type="project" value="UniProtKB-SubCell"/>
</dbReference>
<dbReference type="GO" id="GO:0055013">
    <property type="term" value="P:cardiac muscle cell development"/>
    <property type="evidence" value="ECO:0007669"/>
    <property type="project" value="UniProtKB-ARBA"/>
</dbReference>
<dbReference type="HOGENOM" id="CLU_222811_0_0_1"/>
<dbReference type="SMART" id="SM00408">
    <property type="entry name" value="IGc2"/>
    <property type="match status" value="53"/>
</dbReference>
<feature type="domain" description="Ig-like" evidence="12">
    <location>
        <begin position="4811"/>
        <end position="4899"/>
    </location>
</feature>
<evidence type="ECO:0000256" key="11">
    <source>
        <dbReference type="SAM" id="Phobius"/>
    </source>
</evidence>
<reference evidence="13" key="1">
    <citation type="submission" date="2025-08" db="UniProtKB">
        <authorList>
            <consortium name="Ensembl"/>
        </authorList>
    </citation>
    <scope>IDENTIFICATION</scope>
</reference>
<feature type="domain" description="Ig-like" evidence="12">
    <location>
        <begin position="5498"/>
        <end position="5588"/>
    </location>
</feature>
<keyword evidence="11" id="KW-1133">Transmembrane helix</keyword>
<dbReference type="InterPro" id="IPR003599">
    <property type="entry name" value="Ig_sub"/>
</dbReference>
<feature type="compositionally biased region" description="Basic residues" evidence="10">
    <location>
        <begin position="3197"/>
        <end position="3207"/>
    </location>
</feature>
<organism evidence="13">
    <name type="scientific">Petromyzon marinus</name>
    <name type="common">Sea lamprey</name>
    <dbReference type="NCBI Taxonomy" id="7757"/>
    <lineage>
        <taxon>Eukaryota</taxon>
        <taxon>Metazoa</taxon>
        <taxon>Chordata</taxon>
        <taxon>Craniata</taxon>
        <taxon>Vertebrata</taxon>
        <taxon>Cyclostomata</taxon>
        <taxon>Hyperoartia</taxon>
        <taxon>Petromyzontiformes</taxon>
        <taxon>Petromyzontidae</taxon>
        <taxon>Petromyzon</taxon>
    </lineage>
</organism>
<comment type="subcellular location">
    <subcellularLocation>
        <location evidence="2">Cytoplasm</location>
    </subcellularLocation>
    <subcellularLocation>
        <location evidence="1">Nucleus</location>
    </subcellularLocation>
</comment>
<dbReference type="FunFam" id="2.60.40.10:FF:000425">
    <property type="entry name" value="Myosin light chain kinase"/>
    <property type="match status" value="2"/>
</dbReference>
<dbReference type="GO" id="GO:0060298">
    <property type="term" value="P:positive regulation of sarcomere organization"/>
    <property type="evidence" value="ECO:0007669"/>
    <property type="project" value="UniProtKB-ARBA"/>
</dbReference>
<dbReference type="GO" id="GO:0031674">
    <property type="term" value="C:I band"/>
    <property type="evidence" value="ECO:0007669"/>
    <property type="project" value="UniProtKB-ARBA"/>
</dbReference>
<feature type="domain" description="Ig-like" evidence="12">
    <location>
        <begin position="2749"/>
        <end position="2838"/>
    </location>
</feature>
<dbReference type="FunFam" id="2.60.40.10:FF:000659">
    <property type="entry name" value="titin isoform X1"/>
    <property type="match status" value="1"/>
</dbReference>
<feature type="domain" description="Ig-like" evidence="12">
    <location>
        <begin position="4621"/>
        <end position="4710"/>
    </location>
</feature>
<feature type="domain" description="Ig-like" evidence="12">
    <location>
        <begin position="7500"/>
        <end position="7583"/>
    </location>
</feature>
<dbReference type="FunFam" id="2.60.40.10:FF:000107">
    <property type="entry name" value="Myosin, light chain kinase a"/>
    <property type="match status" value="5"/>
</dbReference>
<dbReference type="Gene3D" id="2.60.40.10">
    <property type="entry name" value="Immunoglobulins"/>
    <property type="match status" value="59"/>
</dbReference>
<dbReference type="SUPFAM" id="SSF48726">
    <property type="entry name" value="Immunoglobulin"/>
    <property type="match status" value="59"/>
</dbReference>
<feature type="domain" description="Ig-like" evidence="12">
    <location>
        <begin position="956"/>
        <end position="1046"/>
    </location>
</feature>
<feature type="domain" description="Ig-like" evidence="12">
    <location>
        <begin position="6056"/>
        <end position="6145"/>
    </location>
</feature>
<feature type="domain" description="Ig-like" evidence="12">
    <location>
        <begin position="6249"/>
        <end position="6337"/>
    </location>
</feature>
<feature type="domain" description="Ig-like" evidence="12">
    <location>
        <begin position="5977"/>
        <end position="6051"/>
    </location>
</feature>
<feature type="domain" description="Ig-like" evidence="12">
    <location>
        <begin position="699"/>
        <end position="788"/>
    </location>
</feature>
<dbReference type="InterPro" id="IPR040849">
    <property type="entry name" value="MyBP-C_THB"/>
</dbReference>
<evidence type="ECO:0000256" key="9">
    <source>
        <dbReference type="ARBA" id="ARBA00023319"/>
    </source>
</evidence>
<evidence type="ECO:0000313" key="13">
    <source>
        <dbReference type="Ensembl" id="ENSPMAP00000002490.1"/>
    </source>
</evidence>
<dbReference type="FunFam" id="2.60.40.10:FF:000697">
    <property type="entry name" value="titin isoform X1"/>
    <property type="match status" value="1"/>
</dbReference>
<feature type="compositionally biased region" description="Basic and acidic residues" evidence="10">
    <location>
        <begin position="3210"/>
        <end position="3221"/>
    </location>
</feature>